<proteinExistence type="predicted"/>
<gene>
    <name evidence="1" type="ORF">DPMN_034191</name>
</gene>
<reference evidence="1" key="1">
    <citation type="journal article" date="2019" name="bioRxiv">
        <title>The Genome of the Zebra Mussel, Dreissena polymorpha: A Resource for Invasive Species Research.</title>
        <authorList>
            <person name="McCartney M.A."/>
            <person name="Auch B."/>
            <person name="Kono T."/>
            <person name="Mallez S."/>
            <person name="Zhang Y."/>
            <person name="Obille A."/>
            <person name="Becker A."/>
            <person name="Abrahante J.E."/>
            <person name="Garbe J."/>
            <person name="Badalamenti J.P."/>
            <person name="Herman A."/>
            <person name="Mangelson H."/>
            <person name="Liachko I."/>
            <person name="Sullivan S."/>
            <person name="Sone E.D."/>
            <person name="Koren S."/>
            <person name="Silverstein K.A.T."/>
            <person name="Beckman K.B."/>
            <person name="Gohl D.M."/>
        </authorList>
    </citation>
    <scope>NUCLEOTIDE SEQUENCE</scope>
    <source>
        <strain evidence="1">Duluth1</strain>
        <tissue evidence="1">Whole animal</tissue>
    </source>
</reference>
<comment type="caution">
    <text evidence="1">The sequence shown here is derived from an EMBL/GenBank/DDBJ whole genome shotgun (WGS) entry which is preliminary data.</text>
</comment>
<organism evidence="1 2">
    <name type="scientific">Dreissena polymorpha</name>
    <name type="common">Zebra mussel</name>
    <name type="synonym">Mytilus polymorpha</name>
    <dbReference type="NCBI Taxonomy" id="45954"/>
    <lineage>
        <taxon>Eukaryota</taxon>
        <taxon>Metazoa</taxon>
        <taxon>Spiralia</taxon>
        <taxon>Lophotrochozoa</taxon>
        <taxon>Mollusca</taxon>
        <taxon>Bivalvia</taxon>
        <taxon>Autobranchia</taxon>
        <taxon>Heteroconchia</taxon>
        <taxon>Euheterodonta</taxon>
        <taxon>Imparidentia</taxon>
        <taxon>Neoheterodontei</taxon>
        <taxon>Myida</taxon>
        <taxon>Dreissenoidea</taxon>
        <taxon>Dreissenidae</taxon>
        <taxon>Dreissena</taxon>
    </lineage>
</organism>
<evidence type="ECO:0000313" key="2">
    <source>
        <dbReference type="Proteomes" id="UP000828390"/>
    </source>
</evidence>
<name>A0A9D4M509_DREPO</name>
<evidence type="ECO:0000313" key="1">
    <source>
        <dbReference type="EMBL" id="KAH3870997.1"/>
    </source>
</evidence>
<dbReference type="EMBL" id="JAIWYP010000002">
    <property type="protein sequence ID" value="KAH3870997.1"/>
    <property type="molecule type" value="Genomic_DNA"/>
</dbReference>
<reference evidence="1" key="2">
    <citation type="submission" date="2020-11" db="EMBL/GenBank/DDBJ databases">
        <authorList>
            <person name="McCartney M.A."/>
            <person name="Auch B."/>
            <person name="Kono T."/>
            <person name="Mallez S."/>
            <person name="Becker A."/>
            <person name="Gohl D.M."/>
            <person name="Silverstein K.A.T."/>
            <person name="Koren S."/>
            <person name="Bechman K.B."/>
            <person name="Herman A."/>
            <person name="Abrahante J.E."/>
            <person name="Garbe J."/>
        </authorList>
    </citation>
    <scope>NUCLEOTIDE SEQUENCE</scope>
    <source>
        <strain evidence="1">Duluth1</strain>
        <tissue evidence="1">Whole animal</tissue>
    </source>
</reference>
<keyword evidence="2" id="KW-1185">Reference proteome</keyword>
<protein>
    <submittedName>
        <fullName evidence="1">Uncharacterized protein</fullName>
    </submittedName>
</protein>
<dbReference type="Proteomes" id="UP000828390">
    <property type="component" value="Unassembled WGS sequence"/>
</dbReference>
<accession>A0A9D4M509</accession>
<dbReference type="AlphaFoldDB" id="A0A9D4M509"/>
<sequence>MECGGDIRHIKALQLHDNIMILLLTKVVSIGTHCKDYLKLKVPQTAMYDVCIRVVWV</sequence>